<dbReference type="Pfam" id="PF04082">
    <property type="entry name" value="Fungal_trans"/>
    <property type="match status" value="1"/>
</dbReference>
<evidence type="ECO:0000256" key="5">
    <source>
        <dbReference type="ARBA" id="ARBA00023242"/>
    </source>
</evidence>
<dbReference type="InterPro" id="IPR007219">
    <property type="entry name" value="XnlR_reg_dom"/>
</dbReference>
<dbReference type="PANTHER" id="PTHR46910:SF37">
    <property type="entry name" value="ZN(II)2CYS6 TRANSCRIPTION FACTOR (EUROFUNG)"/>
    <property type="match status" value="1"/>
</dbReference>
<evidence type="ECO:0000256" key="4">
    <source>
        <dbReference type="ARBA" id="ARBA00023163"/>
    </source>
</evidence>
<organism evidence="9 10">
    <name type="scientific">Capronia epimyces CBS 606.96</name>
    <dbReference type="NCBI Taxonomy" id="1182542"/>
    <lineage>
        <taxon>Eukaryota</taxon>
        <taxon>Fungi</taxon>
        <taxon>Dikarya</taxon>
        <taxon>Ascomycota</taxon>
        <taxon>Pezizomycotina</taxon>
        <taxon>Eurotiomycetes</taxon>
        <taxon>Chaetothyriomycetidae</taxon>
        <taxon>Chaetothyriales</taxon>
        <taxon>Herpotrichiellaceae</taxon>
        <taxon>Capronia</taxon>
    </lineage>
</organism>
<dbReference type="eggNOG" id="ENOG502QZJZ">
    <property type="taxonomic scope" value="Eukaryota"/>
</dbReference>
<evidence type="ECO:0000313" key="10">
    <source>
        <dbReference type="Proteomes" id="UP000019478"/>
    </source>
</evidence>
<feature type="compositionally biased region" description="Low complexity" evidence="6">
    <location>
        <begin position="617"/>
        <end position="628"/>
    </location>
</feature>
<keyword evidence="7" id="KW-0812">Transmembrane</keyword>
<reference evidence="9 10" key="1">
    <citation type="submission" date="2013-03" db="EMBL/GenBank/DDBJ databases">
        <title>The Genome Sequence of Capronia epimyces CBS 606.96.</title>
        <authorList>
            <consortium name="The Broad Institute Genomics Platform"/>
            <person name="Cuomo C."/>
            <person name="de Hoog S."/>
            <person name="Gorbushina A."/>
            <person name="Walker B."/>
            <person name="Young S.K."/>
            <person name="Zeng Q."/>
            <person name="Gargeya S."/>
            <person name="Fitzgerald M."/>
            <person name="Haas B."/>
            <person name="Abouelleil A."/>
            <person name="Allen A.W."/>
            <person name="Alvarado L."/>
            <person name="Arachchi H.M."/>
            <person name="Berlin A.M."/>
            <person name="Chapman S.B."/>
            <person name="Gainer-Dewar J."/>
            <person name="Goldberg J."/>
            <person name="Griggs A."/>
            <person name="Gujja S."/>
            <person name="Hansen M."/>
            <person name="Howarth C."/>
            <person name="Imamovic A."/>
            <person name="Ireland A."/>
            <person name="Larimer J."/>
            <person name="McCowan C."/>
            <person name="Murphy C."/>
            <person name="Pearson M."/>
            <person name="Poon T.W."/>
            <person name="Priest M."/>
            <person name="Roberts A."/>
            <person name="Saif S."/>
            <person name="Shea T."/>
            <person name="Sisk P."/>
            <person name="Sykes S."/>
            <person name="Wortman J."/>
            <person name="Nusbaum C."/>
            <person name="Birren B."/>
        </authorList>
    </citation>
    <scope>NUCLEOTIDE SEQUENCE [LARGE SCALE GENOMIC DNA]</scope>
    <source>
        <strain evidence="9 10">CBS 606.96</strain>
    </source>
</reference>
<dbReference type="Proteomes" id="UP000019478">
    <property type="component" value="Unassembled WGS sequence"/>
</dbReference>
<dbReference type="InterPro" id="IPR050987">
    <property type="entry name" value="AtrR-like"/>
</dbReference>
<dbReference type="GO" id="GO:0006351">
    <property type="term" value="P:DNA-templated transcription"/>
    <property type="evidence" value="ECO:0007669"/>
    <property type="project" value="InterPro"/>
</dbReference>
<evidence type="ECO:0000259" key="8">
    <source>
        <dbReference type="SMART" id="SM00906"/>
    </source>
</evidence>
<feature type="compositionally biased region" description="Polar residues" evidence="6">
    <location>
        <begin position="653"/>
        <end position="668"/>
    </location>
</feature>
<dbReference type="GO" id="GO:0008270">
    <property type="term" value="F:zinc ion binding"/>
    <property type="evidence" value="ECO:0007669"/>
    <property type="project" value="InterPro"/>
</dbReference>
<dbReference type="GeneID" id="19169977"/>
<accession>W9XX88</accession>
<dbReference type="GO" id="GO:0003700">
    <property type="term" value="F:DNA-binding transcription factor activity"/>
    <property type="evidence" value="ECO:0007669"/>
    <property type="project" value="InterPro"/>
</dbReference>
<gene>
    <name evidence="9" type="ORF">A1O3_05867</name>
</gene>
<dbReference type="RefSeq" id="XP_007734177.1">
    <property type="nucleotide sequence ID" value="XM_007735987.1"/>
</dbReference>
<sequence length="702" mass="78019">MESLLQSAIPDRGAAAAAQGRKPQSVRPPEPVPIEGQLANLVINETGSEKYIGVASGLSILSPRGLAWIEKKTGSNRMRGVLLKFQRNGILWPSSRLGDQWNEVTSVKHNLPSKEAAIHLVNHYFDFFNVSFPLIDRQKFWVYFERQYNGGDGSLKKSWFALFNAVLSIGCITATDLVSTNVLICDPYNSTNMPEMATKFLQNACSVLLNVFFADPDLMAVQAMIAMVAILIFILTMLGVIVLTVGQAFVMQAIMNPEGAFTIIGTAARLATTLGLHQWLEGFGLSKADLEQRQRVFWVLYILEKDLSFRIGRPSAIDDNDIQLEAALSRVYNDLAIPVSFKTKDNRKFYAFKSMCGLAVIQSKTYRQLYRTDARGKTASERLKSIGNLDAELQEWKDQFPEEIRPEHRIQCVLETRFPIIVLHCGYYHCLAAIHRANAIQELWTAEAEMVDDDDSAESASPSDRAWANTRIQSSHALCLASARSVLYLSIEYLDSYSDPHNSLIWVAPYFPIMAFLFLFTNILQNPLDPRADDDQALMEGILNRLSRTTITDDVAVVIFISDIIGEILVIVRDHVKNARARLAAAPTEQYGKGGPQPSGVAQQPRSYMHNAPAGGSPLSTPSQTTSQHFYTNGQTDPAPVQEGLFEPPQFYGSFSTQPPFANPNVPSSIDVAANPGQPSSQPPSTDDPFYMWQYGEWGWTS</sequence>
<evidence type="ECO:0000256" key="7">
    <source>
        <dbReference type="SAM" id="Phobius"/>
    </source>
</evidence>
<protein>
    <recommendedName>
        <fullName evidence="8">Xylanolytic transcriptional activator regulatory domain-containing protein</fullName>
    </recommendedName>
</protein>
<dbReference type="STRING" id="1182542.W9XX88"/>
<evidence type="ECO:0000256" key="2">
    <source>
        <dbReference type="ARBA" id="ARBA00023015"/>
    </source>
</evidence>
<keyword evidence="3" id="KW-0238">DNA-binding</keyword>
<dbReference type="SMART" id="SM00906">
    <property type="entry name" value="Fungal_trans"/>
    <property type="match status" value="1"/>
</dbReference>
<keyword evidence="7" id="KW-1133">Transmembrane helix</keyword>
<keyword evidence="4" id="KW-0804">Transcription</keyword>
<evidence type="ECO:0000313" key="9">
    <source>
        <dbReference type="EMBL" id="EXJ85192.1"/>
    </source>
</evidence>
<proteinExistence type="predicted"/>
<feature type="transmembrane region" description="Helical" evidence="7">
    <location>
        <begin position="555"/>
        <end position="572"/>
    </location>
</feature>
<dbReference type="CDD" id="cd12148">
    <property type="entry name" value="fungal_TF_MHR"/>
    <property type="match status" value="1"/>
</dbReference>
<keyword evidence="2" id="KW-0805">Transcription regulation</keyword>
<feature type="region of interest" description="Disordered" evidence="6">
    <location>
        <begin position="588"/>
        <end position="690"/>
    </location>
</feature>
<evidence type="ECO:0000256" key="1">
    <source>
        <dbReference type="ARBA" id="ARBA00004123"/>
    </source>
</evidence>
<keyword evidence="5" id="KW-0539">Nucleus</keyword>
<keyword evidence="10" id="KW-1185">Reference proteome</keyword>
<dbReference type="GO" id="GO:0003677">
    <property type="term" value="F:DNA binding"/>
    <property type="evidence" value="ECO:0007669"/>
    <property type="project" value="UniProtKB-KW"/>
</dbReference>
<evidence type="ECO:0000256" key="6">
    <source>
        <dbReference type="SAM" id="MobiDB-lite"/>
    </source>
</evidence>
<dbReference type="AlphaFoldDB" id="W9XX88"/>
<feature type="transmembrane region" description="Helical" evidence="7">
    <location>
        <begin position="504"/>
        <end position="524"/>
    </location>
</feature>
<feature type="domain" description="Xylanolytic transcriptional activator regulatory" evidence="8">
    <location>
        <begin position="260"/>
        <end position="334"/>
    </location>
</feature>
<feature type="transmembrane region" description="Helical" evidence="7">
    <location>
        <begin position="220"/>
        <end position="245"/>
    </location>
</feature>
<evidence type="ECO:0000256" key="3">
    <source>
        <dbReference type="ARBA" id="ARBA00023125"/>
    </source>
</evidence>
<dbReference type="GO" id="GO:0005634">
    <property type="term" value="C:nucleus"/>
    <property type="evidence" value="ECO:0007669"/>
    <property type="project" value="UniProtKB-SubCell"/>
</dbReference>
<dbReference type="HOGENOM" id="CLU_011099_2_1_1"/>
<comment type="subcellular location">
    <subcellularLocation>
        <location evidence="1">Nucleus</location>
    </subcellularLocation>
</comment>
<dbReference type="OrthoDB" id="2123952at2759"/>
<name>W9XX88_9EURO</name>
<dbReference type="EMBL" id="AMGY01000004">
    <property type="protein sequence ID" value="EXJ85192.1"/>
    <property type="molecule type" value="Genomic_DNA"/>
</dbReference>
<keyword evidence="7" id="KW-0472">Membrane</keyword>
<feature type="region of interest" description="Disordered" evidence="6">
    <location>
        <begin position="1"/>
        <end position="33"/>
    </location>
</feature>
<dbReference type="PANTHER" id="PTHR46910">
    <property type="entry name" value="TRANSCRIPTION FACTOR PDR1"/>
    <property type="match status" value="1"/>
</dbReference>
<comment type="caution">
    <text evidence="9">The sequence shown here is derived from an EMBL/GenBank/DDBJ whole genome shotgun (WGS) entry which is preliminary data.</text>
</comment>